<dbReference type="EMBL" id="KE361639">
    <property type="protein sequence ID" value="EPQ27374.1"/>
    <property type="molecule type" value="Genomic_DNA"/>
</dbReference>
<dbReference type="Proteomes" id="UP000053664">
    <property type="component" value="Unassembled WGS sequence"/>
</dbReference>
<comment type="cofactor">
    <cofactor evidence="1 6">
        <name>a divalent metal cation</name>
        <dbReference type="ChEBI" id="CHEBI:60240"/>
    </cofactor>
</comment>
<evidence type="ECO:0000313" key="10">
    <source>
        <dbReference type="Proteomes" id="UP000053664"/>
    </source>
</evidence>
<evidence type="ECO:0000256" key="5">
    <source>
        <dbReference type="ARBA" id="ARBA00048124"/>
    </source>
</evidence>
<accession>A0A061H4K4</accession>
<evidence type="ECO:0000313" key="9">
    <source>
        <dbReference type="EMBL" id="EPQ27374.1"/>
    </source>
</evidence>
<reference evidence="9 10" key="1">
    <citation type="journal article" date="2013" name="Plant Cell">
        <title>The transition from a phytopathogenic smut ancestor to an anamorphic biocontrol agent deciphered by comparative whole-genome analysis.</title>
        <authorList>
            <person name="Lefebvre F."/>
            <person name="Joly D.L."/>
            <person name="Labbe C."/>
            <person name="Teichmann B."/>
            <person name="Linning R."/>
            <person name="Belzile F."/>
            <person name="Bakkeren G."/>
            <person name="Belanger R.R."/>
        </authorList>
    </citation>
    <scope>NUCLEOTIDE SEQUENCE [LARGE SCALE GENOMIC DNA]</scope>
    <source>
        <strain evidence="9 10">PF-1</strain>
    </source>
</reference>
<dbReference type="GeneID" id="19319013"/>
<dbReference type="GO" id="GO:0110155">
    <property type="term" value="P:NAD-cap decapping"/>
    <property type="evidence" value="ECO:0007669"/>
    <property type="project" value="TreeGrafter"/>
</dbReference>
<sequence>MSAPAIPSTTDTGLPTEPKQDGTKDVLGKRLRASSPLEHPQQPHPQQHKSQRTDDPPPALSRLPHPLSTSSRSPFTAFPAFQQPQRICTFSYDQDRNLHHDDRCKRYYRGPPLPAASNGSRHPASGPRGADLNYGFERFKQRDESVNEHLDGLLDSLRHRTLAAPSGKARDDVDLTRQKADVVTWRGIATKLCTAWDQLQPAPGARVEGFELNAMLVDGTLYLEEHSSPAKRLDKAQKEADQRLRRFGYYGYSFESWSTVEHPHNCHRPALLEHPTRQTASDPRSDSAPHPPGWGGDVNTNQQWCYIVKTRLGQNRLILGGEVDCVHPPPPSASSSPSSSLSSGTASDSLVELKTSMQIRPGNQRDVDLFEAKLLKFYMQSFLLGVRTLVVGFRDTRGHLVTTQTFDTLSLPKMVRAGTPLDGGGGGGGDGRVRHKSVWDPKDSVAFGERIIDWIRDVVGAETRRICGGAGEGEGEGELGNGVSRTTEDAVKSYPVFRICYQAPFHELTVRALQDHEVESEIKEVGQADQRVGFLPRSYYDFVVEMAQRRA</sequence>
<feature type="region of interest" description="Disordered" evidence="7">
    <location>
        <begin position="109"/>
        <end position="128"/>
    </location>
</feature>
<organism evidence="9 10">
    <name type="scientific">Pseudozyma flocculosa PF-1</name>
    <dbReference type="NCBI Taxonomy" id="1277687"/>
    <lineage>
        <taxon>Eukaryota</taxon>
        <taxon>Fungi</taxon>
        <taxon>Dikarya</taxon>
        <taxon>Basidiomycota</taxon>
        <taxon>Ustilaginomycotina</taxon>
        <taxon>Ustilaginomycetes</taxon>
        <taxon>Ustilaginales</taxon>
        <taxon>Ustilaginaceae</taxon>
        <taxon>Pseudozyma</taxon>
    </lineage>
</organism>
<proteinExistence type="inferred from homology"/>
<evidence type="ECO:0000256" key="3">
    <source>
        <dbReference type="ARBA" id="ARBA00044676"/>
    </source>
</evidence>
<dbReference type="HOGENOM" id="CLU_024877_1_2_1"/>
<dbReference type="GO" id="GO:0005634">
    <property type="term" value="C:nucleus"/>
    <property type="evidence" value="ECO:0007669"/>
    <property type="project" value="UniProtKB-SubCell"/>
</dbReference>
<evidence type="ECO:0000256" key="2">
    <source>
        <dbReference type="ARBA" id="ARBA00006562"/>
    </source>
</evidence>
<dbReference type="GO" id="GO:0003723">
    <property type="term" value="F:RNA binding"/>
    <property type="evidence" value="ECO:0007669"/>
    <property type="project" value="UniProtKB-KW"/>
</dbReference>
<feature type="region of interest" description="Disordered" evidence="7">
    <location>
        <begin position="276"/>
        <end position="296"/>
    </location>
</feature>
<dbReference type="PANTHER" id="PTHR12395">
    <property type="entry name" value="DOM-3 RELATED"/>
    <property type="match status" value="1"/>
</dbReference>
<dbReference type="GO" id="GO:0005829">
    <property type="term" value="C:cytosol"/>
    <property type="evidence" value="ECO:0007669"/>
    <property type="project" value="TreeGrafter"/>
</dbReference>
<comment type="similarity">
    <text evidence="2 6">Belongs to the DXO/Dom3Z family.</text>
</comment>
<dbReference type="Pfam" id="PF08652">
    <property type="entry name" value="RAI1"/>
    <property type="match status" value="1"/>
</dbReference>
<dbReference type="PANTHER" id="PTHR12395:SF9">
    <property type="entry name" value="DECAPPING AND EXORIBONUCLEASE PROTEIN"/>
    <property type="match status" value="1"/>
</dbReference>
<feature type="compositionally biased region" description="Basic and acidic residues" evidence="7">
    <location>
        <begin position="18"/>
        <end position="28"/>
    </location>
</feature>
<dbReference type="AlphaFoldDB" id="A0A061H4K4"/>
<dbReference type="GO" id="GO:0004518">
    <property type="term" value="F:nuclease activity"/>
    <property type="evidence" value="ECO:0007669"/>
    <property type="project" value="UniProtKB-KW"/>
</dbReference>
<comment type="catalytic activity">
    <reaction evidence="5">
        <text>a 5'-end NAD(+)-phospho-ribonucleoside in mRNA + H2O = a 5'-end phospho-ribonucleoside in mRNA + NAD(+) + H(+)</text>
        <dbReference type="Rhea" id="RHEA:60880"/>
        <dbReference type="Rhea" id="RHEA-COMP:15692"/>
        <dbReference type="Rhea" id="RHEA-COMP:15698"/>
        <dbReference type="ChEBI" id="CHEBI:15377"/>
        <dbReference type="ChEBI" id="CHEBI:15378"/>
        <dbReference type="ChEBI" id="CHEBI:57540"/>
        <dbReference type="ChEBI" id="CHEBI:138282"/>
        <dbReference type="ChEBI" id="CHEBI:144029"/>
    </reaction>
    <physiologicalReaction direction="left-to-right" evidence="5">
        <dbReference type="Rhea" id="RHEA:60881"/>
    </physiologicalReaction>
</comment>
<evidence type="ECO:0000256" key="7">
    <source>
        <dbReference type="SAM" id="MobiDB-lite"/>
    </source>
</evidence>
<evidence type="ECO:0000256" key="6">
    <source>
        <dbReference type="RuleBase" id="RU367113"/>
    </source>
</evidence>
<dbReference type="InterPro" id="IPR013961">
    <property type="entry name" value="RAI1"/>
</dbReference>
<dbReference type="eggNOG" id="KOG1982">
    <property type="taxonomic scope" value="Eukaryota"/>
</dbReference>
<dbReference type="OrthoDB" id="5853397at2759"/>
<keyword evidence="6" id="KW-0694">RNA-binding</keyword>
<dbReference type="EC" id="3.6.1.-" evidence="6"/>
<dbReference type="InterPro" id="IPR039039">
    <property type="entry name" value="RAI1-like_fam"/>
</dbReference>
<evidence type="ECO:0000259" key="8">
    <source>
        <dbReference type="Pfam" id="PF08652"/>
    </source>
</evidence>
<feature type="region of interest" description="Disordered" evidence="7">
    <location>
        <begin position="1"/>
        <end position="76"/>
    </location>
</feature>
<comment type="catalytic activity">
    <reaction evidence="4">
        <text>a 5'-end triphospho-ribonucleoside in mRNA + H2O = a 5'-end phospho-ribonucleoside in mRNA + diphosphate + H(+)</text>
        <dbReference type="Rhea" id="RHEA:78683"/>
        <dbReference type="Rhea" id="RHEA-COMP:15692"/>
        <dbReference type="Rhea" id="RHEA-COMP:17164"/>
        <dbReference type="ChEBI" id="CHEBI:15377"/>
        <dbReference type="ChEBI" id="CHEBI:15378"/>
        <dbReference type="ChEBI" id="CHEBI:33019"/>
        <dbReference type="ChEBI" id="CHEBI:138282"/>
        <dbReference type="ChEBI" id="CHEBI:167618"/>
    </reaction>
    <physiologicalReaction direction="left-to-right" evidence="4">
        <dbReference type="Rhea" id="RHEA:78684"/>
    </physiologicalReaction>
</comment>
<dbReference type="KEGG" id="pfp:PFL1_04913"/>
<feature type="domain" description="RAI1-like" evidence="8">
    <location>
        <begin position="82"/>
        <end position="462"/>
    </location>
</feature>
<protein>
    <recommendedName>
        <fullName evidence="6">Decapping nuclease</fullName>
        <ecNumber evidence="6">3.6.1.-</ecNumber>
    </recommendedName>
</protein>
<comment type="subcellular location">
    <subcellularLocation>
        <location evidence="6">Nucleus</location>
    </subcellularLocation>
</comment>
<dbReference type="GO" id="GO:0000956">
    <property type="term" value="P:nuclear-transcribed mRNA catabolic process"/>
    <property type="evidence" value="ECO:0007669"/>
    <property type="project" value="TreeGrafter"/>
</dbReference>
<dbReference type="RefSeq" id="XP_007880634.1">
    <property type="nucleotide sequence ID" value="XM_007882443.1"/>
</dbReference>
<feature type="compositionally biased region" description="Low complexity" evidence="7">
    <location>
        <begin position="333"/>
        <end position="343"/>
    </location>
</feature>
<keyword evidence="6" id="KW-0547">Nucleotide-binding</keyword>
<comment type="function">
    <text evidence="6">Decapping enzyme for NAD-capped RNAs: specifically hydrolyzes the nicotinamide adenine dinucleotide (NAD) cap from a subset of RNAs by removing the entire NAD moiety from the 5'-end of an NAD-capped RNA.</text>
</comment>
<keyword evidence="6" id="KW-0540">Nuclease</keyword>
<evidence type="ECO:0000256" key="1">
    <source>
        <dbReference type="ARBA" id="ARBA00001968"/>
    </source>
</evidence>
<comment type="catalytic activity">
    <reaction evidence="3">
        <text>a 5'-end (N(7)-methyl 5'-triphosphoguanosine)-ribonucleoside-ribonucleotide in mRNA + H2O = a (N(7)-methyl 5'-triphosphoguanosine)-nucleoside + a 5'-end phospho-ribonucleoside in mRNA + H(+)</text>
        <dbReference type="Rhea" id="RHEA:66928"/>
        <dbReference type="Rhea" id="RHEA-COMP:15692"/>
        <dbReference type="Rhea" id="RHEA-COMP:17313"/>
        <dbReference type="ChEBI" id="CHEBI:15377"/>
        <dbReference type="ChEBI" id="CHEBI:15378"/>
        <dbReference type="ChEBI" id="CHEBI:138282"/>
        <dbReference type="ChEBI" id="CHEBI:172876"/>
        <dbReference type="ChEBI" id="CHEBI:172877"/>
    </reaction>
    <physiologicalReaction direction="left-to-right" evidence="3">
        <dbReference type="Rhea" id="RHEA:66929"/>
    </physiologicalReaction>
</comment>
<dbReference type="GO" id="GO:0034353">
    <property type="term" value="F:mRNA 5'-diphosphatase activity"/>
    <property type="evidence" value="ECO:0007669"/>
    <property type="project" value="TreeGrafter"/>
</dbReference>
<dbReference type="GO" id="GO:0046872">
    <property type="term" value="F:metal ion binding"/>
    <property type="evidence" value="ECO:0007669"/>
    <property type="project" value="UniProtKB-KW"/>
</dbReference>
<keyword evidence="6" id="KW-0378">Hydrolase</keyword>
<keyword evidence="6" id="KW-0479">Metal-binding</keyword>
<dbReference type="GO" id="GO:0000166">
    <property type="term" value="F:nucleotide binding"/>
    <property type="evidence" value="ECO:0007669"/>
    <property type="project" value="UniProtKB-KW"/>
</dbReference>
<name>A0A061H4K4_9BASI</name>
<feature type="region of interest" description="Disordered" evidence="7">
    <location>
        <begin position="328"/>
        <end position="347"/>
    </location>
</feature>
<evidence type="ECO:0000256" key="4">
    <source>
        <dbReference type="ARBA" id="ARBA00044692"/>
    </source>
</evidence>
<keyword evidence="6" id="KW-0539">Nucleus</keyword>
<gene>
    <name evidence="9" type="ORF">PFL1_04913</name>
</gene>